<dbReference type="NCBIfam" id="TIGR02601">
    <property type="entry name" value="autotrns_rpt"/>
    <property type="match status" value="2"/>
</dbReference>
<dbReference type="Pfam" id="PF12951">
    <property type="entry name" value="PATR"/>
    <property type="match status" value="2"/>
</dbReference>
<comment type="caution">
    <text evidence="2">The sequence shown here is derived from an EMBL/GenBank/DDBJ whole genome shotgun (WGS) entry which is preliminary data.</text>
</comment>
<proteinExistence type="predicted"/>
<dbReference type="InterPro" id="IPR011050">
    <property type="entry name" value="Pectin_lyase_fold/virulence"/>
</dbReference>
<protein>
    <submittedName>
        <fullName evidence="2">Autotransporter-associated beta strand repeat-containing protein</fullName>
    </submittedName>
</protein>
<dbReference type="EMBL" id="JAENIK010000011">
    <property type="protein sequence ID" value="MBK1816717.1"/>
    <property type="molecule type" value="Genomic_DNA"/>
</dbReference>
<dbReference type="Proteomes" id="UP000600139">
    <property type="component" value="Unassembled WGS sequence"/>
</dbReference>
<dbReference type="SUPFAM" id="SSF51126">
    <property type="entry name" value="Pectin lyase-like"/>
    <property type="match status" value="2"/>
</dbReference>
<reference evidence="2" key="1">
    <citation type="submission" date="2021-01" db="EMBL/GenBank/DDBJ databases">
        <title>Modified the classification status of verrucomicrobia.</title>
        <authorList>
            <person name="Feng X."/>
        </authorList>
    </citation>
    <scope>NUCLEOTIDE SEQUENCE</scope>
    <source>
        <strain evidence="2">JCM 18052</strain>
    </source>
</reference>
<keyword evidence="1" id="KW-0732">Signal</keyword>
<keyword evidence="3" id="KW-1185">Reference proteome</keyword>
<evidence type="ECO:0000256" key="1">
    <source>
        <dbReference type="ARBA" id="ARBA00022729"/>
    </source>
</evidence>
<gene>
    <name evidence="2" type="ORF">JIN84_13910</name>
</gene>
<evidence type="ECO:0000313" key="2">
    <source>
        <dbReference type="EMBL" id="MBK1816717.1"/>
    </source>
</evidence>
<name>A0A934R4E9_9BACT</name>
<evidence type="ECO:0000313" key="3">
    <source>
        <dbReference type="Proteomes" id="UP000600139"/>
    </source>
</evidence>
<dbReference type="InterPro" id="IPR013425">
    <property type="entry name" value="Autotrns_rpt"/>
</dbReference>
<sequence length="1477" mass="147555">MKTPIFRSRTAFSSTIFYHARAFGVAGFAAILSTNTVLAAAWNGSVSTDWNTFANWSGGAGSGASVTINSIPANVATISANITPTPTTIAIGVNTAARVDHVAGTANVAAPGDINMGRLTGASGTYNLANTAGTGGTLTGFGQGSGTLGVVNNIILGGYSGAGGIGNLNIHTTGTLSVGNQLVVGNPGSTGTVKMDSGTLSVVNALEIGNGAGSTGTFSMSGGTVTKSGAGSAVTVGGGLTDDGGTGTANLNGGTFTTAGTFRVGQNSGTTIPHSSGILNLAGTALTVNGEFWIGNNTGASGVMNFTSGTLTTNNWTSIGRKDDTNAGTGATGTVTMSGGTWIKNGETNFIVGDTGTGTMVMTGGLVIVNPHTTPDRGITWIGNRNAATGTLTISDTAEFRSPRIVLGSQPETTGTLNLNGGTVKTKGIYGGVGTSNVHFKGGKIIATDNSEDFINLLTVATFETGGLVVDTAGFNVTSAQTFDGVGGVTKSGAGSLSLTSSNSYTGNHTINEGKLFVSTDHGGNGSFTVANGAGMGVIQYFDTGTLNAPNVTFGTTGGSSIDFKLSDSASNPTDAPLHVSNTLRLNGTVTVNISDTVPSTGTFPLITYSAKTGAGTFALGSLPLGVRATLNDNGTGTVSLTISEITFPVWNGNLSANWETATQNWKELTTSDPIKYTDQGPAIFDDSAAGSTSVILSTTVTPSDVKFNNDTKPYTLTGSGKISGSASLTKMAAGTLEIGTVNEYTGVTTLGGGTTSVNSITNGGVASPLGKASAAAGNLVINGGILSYTGTTAASDRGFTNAGPEGGISVPTGVNLTLSGAVATTTGGSFDKRGDGTLTLTNPTVSLGEPGQTNEILAGTLALAGPGQTASIGGDLFVGSVPNVPGHLSVQNSNLTVTGVIAVGRGNGDTGTVSTVTATNSVVVAGSLSAGFDNGLPTNDSDQTLTLNNTNWTTNGTTLIGERQNSKTNMVLAGNSVYTAKSNIQMALNTTGEANITIQDTASLTHSGGWFSVGNDGLGTITVKNNGSLSTVNADFNVSDVGTSTGVLNIQDNGNVSATGTVFVGKNSGTTGTVNITGGTFTSATWVTIGRRAGAIGNFNISGGTVNQTNDTGFIVGENGTGNLTITGGTLNINGGGLYLSAEGAGTSVSKAFLNGGTIIAKRVVQRDFNNLNYTEFRFNGGVLRAQTGANSNFMADHDLVSVDAGGAFIDSNNQGITIAQVLVGEGSLTKQGTGVLTLSGTNTYAGNTTVSAGTLTLTKAYLSNSGTVNIAAGAVLNLTHGLVDQVAGLTIGGTPLAAGTYDSGTHPGVITGTGKLLVSGSTASAYDSWIAGYPSIPLADRDPGDDPDRDGSSNILEFALGGVPNSGSQRPQVYHIEADGSVDVGTNKELLMTIAVRSATPAFSSSTSPTATKDGVTYTIQGSTDLAGFGIGVTPVNVVAPAGNLIPPLGYEYRTFSLNGSDSLPNKGFLRVKVE</sequence>
<dbReference type="RefSeq" id="WP_200351646.1">
    <property type="nucleotide sequence ID" value="NZ_BAABHZ010000006.1"/>
</dbReference>
<accession>A0A934R4E9</accession>
<organism evidence="2 3">
    <name type="scientific">Luteolibacter yonseiensis</name>
    <dbReference type="NCBI Taxonomy" id="1144680"/>
    <lineage>
        <taxon>Bacteria</taxon>
        <taxon>Pseudomonadati</taxon>
        <taxon>Verrucomicrobiota</taxon>
        <taxon>Verrucomicrobiia</taxon>
        <taxon>Verrucomicrobiales</taxon>
        <taxon>Verrucomicrobiaceae</taxon>
        <taxon>Luteolibacter</taxon>
    </lineage>
</organism>